<keyword evidence="1" id="KW-1133">Transmembrane helix</keyword>
<keyword evidence="1" id="KW-0472">Membrane</keyword>
<feature type="transmembrane region" description="Helical" evidence="1">
    <location>
        <begin position="108"/>
        <end position="130"/>
    </location>
</feature>
<evidence type="ECO:0000313" key="2">
    <source>
        <dbReference type="EMBL" id="PXY24393.1"/>
    </source>
</evidence>
<accession>A0A318LRZ6</accession>
<sequence>MTTMRHAPAAPVREPGSVRVAFWLWVTGLVLTVPVVLLSRFGAPERGANPVGSLLLLALAIWALLRFATGRPLARAALCGFAGFCVLGTTFDLIVLNALPEWDPLLTLHVWAGGSRAAFLVVAAVLSYTGSACDYFGTAPPRTAPAASRSAVTAWGVAIAAVAGQLLIAFSVLLPSGGPTWLDWAVLNAEDTLQAALGLCLLPAWCSVLWQFRLGSRWALVTLVVLGTLVGIGEGYVLGTLDGLAPVLAAVHLTATVAAVVLSWRRRTRS</sequence>
<feature type="transmembrane region" description="Helical" evidence="1">
    <location>
        <begin position="193"/>
        <end position="212"/>
    </location>
</feature>
<feature type="transmembrane region" description="Helical" evidence="1">
    <location>
        <begin position="244"/>
        <end position="264"/>
    </location>
</feature>
<evidence type="ECO:0000256" key="1">
    <source>
        <dbReference type="SAM" id="Phobius"/>
    </source>
</evidence>
<dbReference type="Proteomes" id="UP000247892">
    <property type="component" value="Unassembled WGS sequence"/>
</dbReference>
<dbReference type="RefSeq" id="WP_110342462.1">
    <property type="nucleotide sequence ID" value="NZ_MASU01000013.1"/>
</dbReference>
<comment type="caution">
    <text evidence="2">The sequence shown here is derived from an EMBL/GenBank/DDBJ whole genome shotgun (WGS) entry which is preliminary data.</text>
</comment>
<dbReference type="OrthoDB" id="3693658at2"/>
<feature type="transmembrane region" description="Helical" evidence="1">
    <location>
        <begin position="151"/>
        <end position="173"/>
    </location>
</feature>
<evidence type="ECO:0000313" key="3">
    <source>
        <dbReference type="Proteomes" id="UP000247892"/>
    </source>
</evidence>
<proteinExistence type="predicted"/>
<gene>
    <name evidence="2" type="ORF">BA062_29710</name>
</gene>
<feature type="transmembrane region" description="Helical" evidence="1">
    <location>
        <begin position="77"/>
        <end position="96"/>
    </location>
</feature>
<feature type="transmembrane region" description="Helical" evidence="1">
    <location>
        <begin position="20"/>
        <end position="41"/>
    </location>
</feature>
<protein>
    <submittedName>
        <fullName evidence="2">Uncharacterized protein</fullName>
    </submittedName>
</protein>
<keyword evidence="3" id="KW-1185">Reference proteome</keyword>
<feature type="transmembrane region" description="Helical" evidence="1">
    <location>
        <begin position="219"/>
        <end position="238"/>
    </location>
</feature>
<feature type="transmembrane region" description="Helical" evidence="1">
    <location>
        <begin position="47"/>
        <end position="65"/>
    </location>
</feature>
<dbReference type="EMBL" id="MASU01000013">
    <property type="protein sequence ID" value="PXY24393.1"/>
    <property type="molecule type" value="Genomic_DNA"/>
</dbReference>
<organism evidence="2 3">
    <name type="scientific">Prauserella flavalba</name>
    <dbReference type="NCBI Taxonomy" id="1477506"/>
    <lineage>
        <taxon>Bacteria</taxon>
        <taxon>Bacillati</taxon>
        <taxon>Actinomycetota</taxon>
        <taxon>Actinomycetes</taxon>
        <taxon>Pseudonocardiales</taxon>
        <taxon>Pseudonocardiaceae</taxon>
        <taxon>Prauserella</taxon>
    </lineage>
</organism>
<keyword evidence="1" id="KW-0812">Transmembrane</keyword>
<dbReference type="AlphaFoldDB" id="A0A318LRZ6"/>
<name>A0A318LRZ6_9PSEU</name>
<reference evidence="2 3" key="1">
    <citation type="submission" date="2016-07" db="EMBL/GenBank/DDBJ databases">
        <title>Draft genome sequence of Prauserella sp. YIM 121212, isolated from alkaline soil.</title>
        <authorList>
            <person name="Ruckert C."/>
            <person name="Albersmeier A."/>
            <person name="Jiang C.-L."/>
            <person name="Jiang Y."/>
            <person name="Kalinowski J."/>
            <person name="Schneider O."/>
            <person name="Winkler A."/>
            <person name="Zotchev S.B."/>
        </authorList>
    </citation>
    <scope>NUCLEOTIDE SEQUENCE [LARGE SCALE GENOMIC DNA]</scope>
    <source>
        <strain evidence="2 3">YIM 121212</strain>
    </source>
</reference>